<dbReference type="InterPro" id="IPR036365">
    <property type="entry name" value="PGBD-like_sf"/>
</dbReference>
<reference evidence="8 9" key="1">
    <citation type="submission" date="2022-06" db="EMBL/GenBank/DDBJ databases">
        <title>Ideonella sp. NS12-5 Genome sequencing and assembly.</title>
        <authorList>
            <person name="Jung Y."/>
        </authorList>
    </citation>
    <scope>NUCLEOTIDE SEQUENCE [LARGE SCALE GENOMIC DNA]</scope>
    <source>
        <strain evidence="8 9">NS12-5</strain>
    </source>
</reference>
<dbReference type="Pfam" id="PF01471">
    <property type="entry name" value="PG_binding_1"/>
    <property type="match status" value="1"/>
</dbReference>
<dbReference type="InterPro" id="IPR002502">
    <property type="entry name" value="Amidase_domain"/>
</dbReference>
<dbReference type="InterPro" id="IPR036366">
    <property type="entry name" value="PGBDSf"/>
</dbReference>
<protein>
    <recommendedName>
        <fullName evidence="3">N-acetylmuramoyl-L-alanine amidase</fullName>
        <ecNumber evidence="3">3.5.1.28</ecNumber>
    </recommendedName>
</protein>
<dbReference type="SUPFAM" id="SSF55846">
    <property type="entry name" value="N-acetylmuramoyl-L-alanine amidase-like"/>
    <property type="match status" value="1"/>
</dbReference>
<dbReference type="PANTHER" id="PTHR30417">
    <property type="entry name" value="N-ACETYLMURAMOYL-L-ALANINE AMIDASE AMID"/>
    <property type="match status" value="1"/>
</dbReference>
<evidence type="ECO:0000313" key="8">
    <source>
        <dbReference type="EMBL" id="MCO5975323.1"/>
    </source>
</evidence>
<dbReference type="PROSITE" id="PS51257">
    <property type="entry name" value="PROKAR_LIPOPROTEIN"/>
    <property type="match status" value="1"/>
</dbReference>
<proteinExistence type="inferred from homology"/>
<keyword evidence="4" id="KW-0378">Hydrolase</keyword>
<sequence>MQQRSERARRAAAVLGLSALAMLTGCATPVSGPTTIQALPSALRIDRSHVSQNQDSRVLYLILHYTEANFDHSMDILTTERPDRPPVSAHYLVRETPVEVYQLVDEGQRAWHAGPSYWKGASLLNSSSIGIEIVNSGPRREPAEPGDQDFVPFPEEQIQQVIQLCKEIVARHHIRPDRILGHSDIQPQSKQDPGPSFPWHRLAEADLIPWPDAAQVAAAQPRFAAQLPDVGWFQDQLIAFGYGLERSGQLDHATRRVLSAFQMKYRPGRYDGLPDAQSAALLSVANTPGGMRMLGADATP</sequence>
<feature type="domain" description="N-acetylmuramoyl-L-alanine amidase" evidence="7">
    <location>
        <begin position="46"/>
        <end position="194"/>
    </location>
</feature>
<dbReference type="EMBL" id="JAMXMC010000001">
    <property type="protein sequence ID" value="MCO5975323.1"/>
    <property type="molecule type" value="Genomic_DNA"/>
</dbReference>
<dbReference type="Pfam" id="PF01510">
    <property type="entry name" value="Amidase_2"/>
    <property type="match status" value="1"/>
</dbReference>
<evidence type="ECO:0000313" key="9">
    <source>
        <dbReference type="Proteomes" id="UP001204851"/>
    </source>
</evidence>
<keyword evidence="9" id="KW-1185">Reference proteome</keyword>
<dbReference type="Proteomes" id="UP001204851">
    <property type="component" value="Unassembled WGS sequence"/>
</dbReference>
<evidence type="ECO:0000256" key="2">
    <source>
        <dbReference type="ARBA" id="ARBA00007553"/>
    </source>
</evidence>
<dbReference type="InterPro" id="IPR036505">
    <property type="entry name" value="Amidase/PGRP_sf"/>
</dbReference>
<name>A0ABT1BGY8_9BURK</name>
<gene>
    <name evidence="8" type="ORF">M0L44_01120</name>
</gene>
<evidence type="ECO:0000256" key="1">
    <source>
        <dbReference type="ARBA" id="ARBA00001561"/>
    </source>
</evidence>
<feature type="signal peptide" evidence="6">
    <location>
        <begin position="1"/>
        <end position="27"/>
    </location>
</feature>
<evidence type="ECO:0000259" key="7">
    <source>
        <dbReference type="SMART" id="SM00644"/>
    </source>
</evidence>
<dbReference type="SUPFAM" id="SSF47090">
    <property type="entry name" value="PGBD-like"/>
    <property type="match status" value="1"/>
</dbReference>
<evidence type="ECO:0000256" key="3">
    <source>
        <dbReference type="ARBA" id="ARBA00011901"/>
    </source>
</evidence>
<evidence type="ECO:0000256" key="4">
    <source>
        <dbReference type="ARBA" id="ARBA00022801"/>
    </source>
</evidence>
<keyword evidence="5" id="KW-0961">Cell wall biogenesis/degradation</keyword>
<organism evidence="8 9">
    <name type="scientific">Ideonella oryzae</name>
    <dbReference type="NCBI Taxonomy" id="2937441"/>
    <lineage>
        <taxon>Bacteria</taxon>
        <taxon>Pseudomonadati</taxon>
        <taxon>Pseudomonadota</taxon>
        <taxon>Betaproteobacteria</taxon>
        <taxon>Burkholderiales</taxon>
        <taxon>Sphaerotilaceae</taxon>
        <taxon>Ideonella</taxon>
    </lineage>
</organism>
<dbReference type="InterPro" id="IPR002477">
    <property type="entry name" value="Peptidoglycan-bd-like"/>
</dbReference>
<evidence type="ECO:0000256" key="5">
    <source>
        <dbReference type="ARBA" id="ARBA00023316"/>
    </source>
</evidence>
<dbReference type="SMART" id="SM00644">
    <property type="entry name" value="Ami_2"/>
    <property type="match status" value="1"/>
</dbReference>
<dbReference type="CDD" id="cd06583">
    <property type="entry name" value="PGRP"/>
    <property type="match status" value="1"/>
</dbReference>
<comment type="similarity">
    <text evidence="2">Belongs to the N-acetylmuramoyl-L-alanine amidase 2 family.</text>
</comment>
<dbReference type="PANTHER" id="PTHR30417:SF1">
    <property type="entry name" value="N-ACETYLMURAMOYL-L-ALANINE AMIDASE AMID"/>
    <property type="match status" value="1"/>
</dbReference>
<accession>A0ABT1BGY8</accession>
<comment type="caution">
    <text evidence="8">The sequence shown here is derived from an EMBL/GenBank/DDBJ whole genome shotgun (WGS) entry which is preliminary data.</text>
</comment>
<dbReference type="EC" id="3.5.1.28" evidence="3"/>
<evidence type="ECO:0000256" key="6">
    <source>
        <dbReference type="SAM" id="SignalP"/>
    </source>
</evidence>
<dbReference type="Gene3D" id="3.40.80.10">
    <property type="entry name" value="Peptidoglycan recognition protein-like"/>
    <property type="match status" value="1"/>
</dbReference>
<keyword evidence="6" id="KW-0732">Signal</keyword>
<feature type="chain" id="PRO_5047135739" description="N-acetylmuramoyl-L-alanine amidase" evidence="6">
    <location>
        <begin position="28"/>
        <end position="300"/>
    </location>
</feature>
<comment type="catalytic activity">
    <reaction evidence="1">
        <text>Hydrolyzes the link between N-acetylmuramoyl residues and L-amino acid residues in certain cell-wall glycopeptides.</text>
        <dbReference type="EC" id="3.5.1.28"/>
    </reaction>
</comment>
<dbReference type="InterPro" id="IPR051206">
    <property type="entry name" value="NAMLAA_amidase_2"/>
</dbReference>
<dbReference type="RefSeq" id="WP_252767770.1">
    <property type="nucleotide sequence ID" value="NZ_JAMXMC010000001.1"/>
</dbReference>
<dbReference type="Gene3D" id="1.10.101.10">
    <property type="entry name" value="PGBD-like superfamily/PGBD"/>
    <property type="match status" value="1"/>
</dbReference>